<dbReference type="Gene3D" id="1.10.10.1550">
    <property type="entry name" value="ROS/MUCR transcriptional regulator protein"/>
    <property type="match status" value="1"/>
</dbReference>
<name>A0A562UN37_9SPHN</name>
<dbReference type="Pfam" id="PF05443">
    <property type="entry name" value="ROS_MUCR"/>
    <property type="match status" value="1"/>
</dbReference>
<proteinExistence type="inferred from homology"/>
<evidence type="ECO:0000313" key="2">
    <source>
        <dbReference type="EMBL" id="TWJ07018.1"/>
    </source>
</evidence>
<dbReference type="GO" id="GO:0008270">
    <property type="term" value="F:zinc ion binding"/>
    <property type="evidence" value="ECO:0007669"/>
    <property type="project" value="InterPro"/>
</dbReference>
<dbReference type="OrthoDB" id="9809693at2"/>
<accession>A0A562UN37</accession>
<dbReference type="InterPro" id="IPR041920">
    <property type="entry name" value="ROS/MUCR_sf"/>
</dbReference>
<keyword evidence="3" id="KW-1185">Reference proteome</keyword>
<dbReference type="EMBL" id="VLLK01000002">
    <property type="protein sequence ID" value="TWJ07018.1"/>
    <property type="molecule type" value="Genomic_DNA"/>
</dbReference>
<evidence type="ECO:0000313" key="3">
    <source>
        <dbReference type="Proteomes" id="UP000320547"/>
    </source>
</evidence>
<gene>
    <name evidence="2" type="ORF">JN10_2564</name>
</gene>
<dbReference type="GO" id="GO:0003677">
    <property type="term" value="F:DNA binding"/>
    <property type="evidence" value="ECO:0007669"/>
    <property type="project" value="InterPro"/>
</dbReference>
<dbReference type="STRING" id="476157.GCA_001663155_01239"/>
<dbReference type="GO" id="GO:0006355">
    <property type="term" value="P:regulation of DNA-templated transcription"/>
    <property type="evidence" value="ECO:0007669"/>
    <property type="project" value="InterPro"/>
</dbReference>
<dbReference type="AlphaFoldDB" id="A0A562UN37"/>
<sequence length="146" mass="16248">MDTSEVDMKETLITLTSDIVAAHVSNNDVDVESVPSLISNVYSALSSLGGTTGVQEERPEPAVTVRASIKKDHIVCLDCGKRMKMLKRHLSTEHNMTPEEYRARWDLAPDYPLVAPNYAETRRKLAKEIGLGRMPGQKRGRRKKAA</sequence>
<protein>
    <submittedName>
        <fullName evidence="2">MucR family transcriptional regulator</fullName>
    </submittedName>
</protein>
<dbReference type="RefSeq" id="WP_067598701.1">
    <property type="nucleotide sequence ID" value="NZ_CP015963.1"/>
</dbReference>
<dbReference type="Proteomes" id="UP000320547">
    <property type="component" value="Unassembled WGS sequence"/>
</dbReference>
<comment type="similarity">
    <text evidence="1">Belongs to the ros/MucR family.</text>
</comment>
<reference evidence="2 3" key="1">
    <citation type="submission" date="2019-07" db="EMBL/GenBank/DDBJ databases">
        <title>Genomic Encyclopedia of Archaeal and Bacterial Type Strains, Phase II (KMG-II): from individual species to whole genera.</title>
        <authorList>
            <person name="Goeker M."/>
        </authorList>
    </citation>
    <scope>NUCLEOTIDE SEQUENCE [LARGE SCALE GENOMIC DNA]</scope>
    <source>
        <strain evidence="2 3">ATCC BAA-2084</strain>
    </source>
</reference>
<dbReference type="InterPro" id="IPR008807">
    <property type="entry name" value="ROS_MUCR"/>
</dbReference>
<organism evidence="2 3">
    <name type="scientific">Altererythrobacter ishigakiensis</name>
    <dbReference type="NCBI Taxonomy" id="476157"/>
    <lineage>
        <taxon>Bacteria</taxon>
        <taxon>Pseudomonadati</taxon>
        <taxon>Pseudomonadota</taxon>
        <taxon>Alphaproteobacteria</taxon>
        <taxon>Sphingomonadales</taxon>
        <taxon>Erythrobacteraceae</taxon>
        <taxon>Altererythrobacter</taxon>
    </lineage>
</organism>
<evidence type="ECO:0000256" key="1">
    <source>
        <dbReference type="ARBA" id="ARBA00007031"/>
    </source>
</evidence>
<comment type="caution">
    <text evidence="2">The sequence shown here is derived from an EMBL/GenBank/DDBJ whole genome shotgun (WGS) entry which is preliminary data.</text>
</comment>